<proteinExistence type="predicted"/>
<dbReference type="SUPFAM" id="SSF56219">
    <property type="entry name" value="DNase I-like"/>
    <property type="match status" value="1"/>
</dbReference>
<dbReference type="Pfam" id="PF03372">
    <property type="entry name" value="Exo_endo_phos"/>
    <property type="match status" value="1"/>
</dbReference>
<protein>
    <submittedName>
        <fullName evidence="2">Jg1063 protein</fullName>
    </submittedName>
</protein>
<dbReference type="EMBL" id="CAKXAJ010013987">
    <property type="protein sequence ID" value="CAH2216095.1"/>
    <property type="molecule type" value="Genomic_DNA"/>
</dbReference>
<dbReference type="InterPro" id="IPR036691">
    <property type="entry name" value="Endo/exonu/phosph_ase_sf"/>
</dbReference>
<dbReference type="Proteomes" id="UP000838756">
    <property type="component" value="Unassembled WGS sequence"/>
</dbReference>
<accession>A0A8S4QSS4</accession>
<feature type="domain" description="Endonuclease/exonuclease/phosphatase" evidence="1">
    <location>
        <begin position="29"/>
        <end position="182"/>
    </location>
</feature>
<keyword evidence="3" id="KW-1185">Reference proteome</keyword>
<dbReference type="OrthoDB" id="6914530at2759"/>
<evidence type="ECO:0000259" key="1">
    <source>
        <dbReference type="Pfam" id="PF03372"/>
    </source>
</evidence>
<dbReference type="AlphaFoldDB" id="A0A8S4QSS4"/>
<feature type="non-terminal residue" evidence="2">
    <location>
        <position position="1"/>
    </location>
</feature>
<reference evidence="2" key="1">
    <citation type="submission" date="2022-03" db="EMBL/GenBank/DDBJ databases">
        <authorList>
            <person name="Lindestad O."/>
        </authorList>
    </citation>
    <scope>NUCLEOTIDE SEQUENCE</scope>
</reference>
<evidence type="ECO:0000313" key="3">
    <source>
        <dbReference type="Proteomes" id="UP000838756"/>
    </source>
</evidence>
<sequence>MPTGFCLMPAHKRLRESGRFCTALVILGAWNVRTLLDRETSLCPERKTAIVARELGRYNVDIAALSETHLADEGELTENGGGYTFYWKGNSAAEPRRSGVGFAIKNNIVSRMEECPIHISDRVTSLRLHLANDNFLNLISVYAPTMDKSEDIKDKFYEEVTQTLSRIRPKEQIVLMGDFNARVGRDFEAWPNVLG</sequence>
<dbReference type="InterPro" id="IPR005135">
    <property type="entry name" value="Endo/exonuclease/phosphatase"/>
</dbReference>
<gene>
    <name evidence="2" type="primary">jg1063</name>
    <name evidence="2" type="ORF">PAEG_LOCUS4164</name>
</gene>
<comment type="caution">
    <text evidence="2">The sequence shown here is derived from an EMBL/GenBank/DDBJ whole genome shotgun (WGS) entry which is preliminary data.</text>
</comment>
<name>A0A8S4QSS4_9NEOP</name>
<dbReference type="GO" id="GO:0003824">
    <property type="term" value="F:catalytic activity"/>
    <property type="evidence" value="ECO:0007669"/>
    <property type="project" value="InterPro"/>
</dbReference>
<organism evidence="2 3">
    <name type="scientific">Pararge aegeria aegeria</name>
    <dbReference type="NCBI Taxonomy" id="348720"/>
    <lineage>
        <taxon>Eukaryota</taxon>
        <taxon>Metazoa</taxon>
        <taxon>Ecdysozoa</taxon>
        <taxon>Arthropoda</taxon>
        <taxon>Hexapoda</taxon>
        <taxon>Insecta</taxon>
        <taxon>Pterygota</taxon>
        <taxon>Neoptera</taxon>
        <taxon>Endopterygota</taxon>
        <taxon>Lepidoptera</taxon>
        <taxon>Glossata</taxon>
        <taxon>Ditrysia</taxon>
        <taxon>Papilionoidea</taxon>
        <taxon>Nymphalidae</taxon>
        <taxon>Satyrinae</taxon>
        <taxon>Satyrini</taxon>
        <taxon>Parargina</taxon>
        <taxon>Pararge</taxon>
    </lineage>
</organism>
<evidence type="ECO:0000313" key="2">
    <source>
        <dbReference type="EMBL" id="CAH2216095.1"/>
    </source>
</evidence>
<dbReference type="Gene3D" id="3.60.10.10">
    <property type="entry name" value="Endonuclease/exonuclease/phosphatase"/>
    <property type="match status" value="1"/>
</dbReference>